<organism evidence="1 2">
    <name type="scientific">Flexivirga oryzae</name>
    <dbReference type="NCBI Taxonomy" id="1794944"/>
    <lineage>
        <taxon>Bacteria</taxon>
        <taxon>Bacillati</taxon>
        <taxon>Actinomycetota</taxon>
        <taxon>Actinomycetes</taxon>
        <taxon>Micrococcales</taxon>
        <taxon>Dermacoccaceae</taxon>
        <taxon>Flexivirga</taxon>
    </lineage>
</organism>
<comment type="caution">
    <text evidence="1">The sequence shown here is derived from an EMBL/GenBank/DDBJ whole genome shotgun (WGS) entry which is preliminary data.</text>
</comment>
<dbReference type="Pfam" id="PF10698">
    <property type="entry name" value="DUF2505"/>
    <property type="match status" value="1"/>
</dbReference>
<sequence>MTRSARTTYTLDISPADLATALAAPEFAVARLAAARREDPVLVSHSTGHGRTRITARYFTRKDELPGWMQGRFPDHGPENVRTEDWVVDGDGLSGKFTVESTSNSTSLRGTYRVSPTATGSEWVVEATASAGIPLLGRKIEAFLLASLDSACAQEAQEMSAAAVRIG</sequence>
<dbReference type="EMBL" id="JACHVQ010000002">
    <property type="protein sequence ID" value="MBB2893246.1"/>
    <property type="molecule type" value="Genomic_DNA"/>
</dbReference>
<dbReference type="AlphaFoldDB" id="A0A839NC82"/>
<name>A0A839NC82_9MICO</name>
<reference evidence="1 2" key="1">
    <citation type="submission" date="2020-08" db="EMBL/GenBank/DDBJ databases">
        <title>Sequencing the genomes of 1000 actinobacteria strains.</title>
        <authorList>
            <person name="Klenk H.-P."/>
        </authorList>
    </citation>
    <scope>NUCLEOTIDE SEQUENCE [LARGE SCALE GENOMIC DNA]</scope>
    <source>
        <strain evidence="1 2">DSM 105369</strain>
    </source>
</reference>
<evidence type="ECO:0000313" key="2">
    <source>
        <dbReference type="Proteomes" id="UP000559182"/>
    </source>
</evidence>
<gene>
    <name evidence="1" type="ORF">FHU39_003264</name>
</gene>
<dbReference type="RefSeq" id="WP_183321584.1">
    <property type="nucleotide sequence ID" value="NZ_JACHVQ010000002.1"/>
</dbReference>
<evidence type="ECO:0000313" key="1">
    <source>
        <dbReference type="EMBL" id="MBB2893246.1"/>
    </source>
</evidence>
<accession>A0A839NC82</accession>
<protein>
    <recommendedName>
        <fullName evidence="3">DUF2505 domain-containing protein</fullName>
    </recommendedName>
</protein>
<evidence type="ECO:0008006" key="3">
    <source>
        <dbReference type="Google" id="ProtNLM"/>
    </source>
</evidence>
<dbReference type="Proteomes" id="UP000559182">
    <property type="component" value="Unassembled WGS sequence"/>
</dbReference>
<keyword evidence="2" id="KW-1185">Reference proteome</keyword>
<dbReference type="InterPro" id="IPR019639">
    <property type="entry name" value="DUF2505"/>
</dbReference>
<proteinExistence type="predicted"/>